<protein>
    <recommendedName>
        <fullName evidence="3">Phosphoglycerate mutase-like protein</fullName>
    </recommendedName>
</protein>
<dbReference type="SMART" id="SM00855">
    <property type="entry name" value="PGAM"/>
    <property type="match status" value="1"/>
</dbReference>
<dbReference type="HOGENOM" id="CLU_042838_0_0_1"/>
<dbReference type="PANTHER" id="PTHR16469:SF51">
    <property type="entry name" value="TRANSCRIPTION FACTOR TAU 55 KDA SUBUNIT"/>
    <property type="match status" value="1"/>
</dbReference>
<sequence>MTERIYIARHGFRLNWINSVWTSPTGLPRDPPLTAYGETQAEELCQYFLSFPEDERPTAIFSSPYYRCLQTSSPLAKALGIPIYVDHGIAEWYSPVAPGTGLHPRPGPTESLQKYFPEVDPSWTSLYYPTRRGEALDELHERIDTFTTAFVPALEHRLPLERRQRLLLVTHAATTIALVRSFVGDRHMHMKVGCCSLTELHRRTPAEGVDEKQIIGGWKPISVVSGEHLKGGSSREWGFEDVEVEKGRVVEDPGVPGSEYEEDAPIGLQRQLISNL</sequence>
<dbReference type="OrthoDB" id="414418at2759"/>
<gene>
    <name evidence="1" type="ORF">GALMADRAFT_233622</name>
</gene>
<reference evidence="2" key="1">
    <citation type="journal article" date="2014" name="Proc. Natl. Acad. Sci. U.S.A.">
        <title>Extensive sampling of basidiomycete genomes demonstrates inadequacy of the white-rot/brown-rot paradigm for wood decay fungi.</title>
        <authorList>
            <person name="Riley R."/>
            <person name="Salamov A.A."/>
            <person name="Brown D.W."/>
            <person name="Nagy L.G."/>
            <person name="Floudas D."/>
            <person name="Held B.W."/>
            <person name="Levasseur A."/>
            <person name="Lombard V."/>
            <person name="Morin E."/>
            <person name="Otillar R."/>
            <person name="Lindquist E.A."/>
            <person name="Sun H."/>
            <person name="LaButti K.M."/>
            <person name="Schmutz J."/>
            <person name="Jabbour D."/>
            <person name="Luo H."/>
            <person name="Baker S.E."/>
            <person name="Pisabarro A.G."/>
            <person name="Walton J.D."/>
            <person name="Blanchette R.A."/>
            <person name="Henrissat B."/>
            <person name="Martin F."/>
            <person name="Cullen D."/>
            <person name="Hibbett D.S."/>
            <person name="Grigoriev I.V."/>
        </authorList>
    </citation>
    <scope>NUCLEOTIDE SEQUENCE [LARGE SCALE GENOMIC DNA]</scope>
    <source>
        <strain evidence="2">CBS 339.88</strain>
    </source>
</reference>
<evidence type="ECO:0000313" key="1">
    <source>
        <dbReference type="EMBL" id="KDR85036.1"/>
    </source>
</evidence>
<dbReference type="STRING" id="685588.A0A067TPF3"/>
<dbReference type="InterPro" id="IPR029033">
    <property type="entry name" value="His_PPase_superfam"/>
</dbReference>
<evidence type="ECO:0008006" key="3">
    <source>
        <dbReference type="Google" id="ProtNLM"/>
    </source>
</evidence>
<dbReference type="InterPro" id="IPR051710">
    <property type="entry name" value="Phosphatase_SH3-domain"/>
</dbReference>
<accession>A0A067TPF3</accession>
<dbReference type="Gene3D" id="3.40.50.1240">
    <property type="entry name" value="Phosphoglycerate mutase-like"/>
    <property type="match status" value="1"/>
</dbReference>
<dbReference type="SUPFAM" id="SSF53254">
    <property type="entry name" value="Phosphoglycerate mutase-like"/>
    <property type="match status" value="1"/>
</dbReference>
<organism evidence="1 2">
    <name type="scientific">Galerina marginata (strain CBS 339.88)</name>
    <dbReference type="NCBI Taxonomy" id="685588"/>
    <lineage>
        <taxon>Eukaryota</taxon>
        <taxon>Fungi</taxon>
        <taxon>Dikarya</taxon>
        <taxon>Basidiomycota</taxon>
        <taxon>Agaricomycotina</taxon>
        <taxon>Agaricomycetes</taxon>
        <taxon>Agaricomycetidae</taxon>
        <taxon>Agaricales</taxon>
        <taxon>Agaricineae</taxon>
        <taxon>Strophariaceae</taxon>
        <taxon>Galerina</taxon>
    </lineage>
</organism>
<evidence type="ECO:0000313" key="2">
    <source>
        <dbReference type="Proteomes" id="UP000027222"/>
    </source>
</evidence>
<keyword evidence="2" id="KW-1185">Reference proteome</keyword>
<dbReference type="AlphaFoldDB" id="A0A067TPF3"/>
<dbReference type="EMBL" id="KL142367">
    <property type="protein sequence ID" value="KDR85036.1"/>
    <property type="molecule type" value="Genomic_DNA"/>
</dbReference>
<dbReference type="PANTHER" id="PTHR16469">
    <property type="entry name" value="UBIQUITIN-ASSOCIATED AND SH3 DOMAIN-CONTAINING BA-RELATED"/>
    <property type="match status" value="1"/>
</dbReference>
<proteinExistence type="predicted"/>
<dbReference type="Proteomes" id="UP000027222">
    <property type="component" value="Unassembled WGS sequence"/>
</dbReference>
<dbReference type="InterPro" id="IPR013078">
    <property type="entry name" value="His_Pase_superF_clade-1"/>
</dbReference>
<dbReference type="Pfam" id="PF00300">
    <property type="entry name" value="His_Phos_1"/>
    <property type="match status" value="1"/>
</dbReference>
<name>A0A067TPF3_GALM3</name>
<dbReference type="CDD" id="cd07067">
    <property type="entry name" value="HP_PGM_like"/>
    <property type="match status" value="1"/>
</dbReference>